<evidence type="ECO:0000256" key="2">
    <source>
        <dbReference type="ARBA" id="ARBA00023157"/>
    </source>
</evidence>
<dbReference type="PANTHER" id="PTHR47966:SF70">
    <property type="entry name" value="PEPTIDASE A1 DOMAIN-CONTAINING PROTEIN"/>
    <property type="match status" value="1"/>
</dbReference>
<evidence type="ECO:0000259" key="7">
    <source>
        <dbReference type="PROSITE" id="PS51767"/>
    </source>
</evidence>
<dbReference type="EMBL" id="KL460348">
    <property type="protein sequence ID" value="KFV12300.1"/>
    <property type="molecule type" value="Genomic_DNA"/>
</dbReference>
<dbReference type="Gene3D" id="2.40.70.10">
    <property type="entry name" value="Acid Proteases"/>
    <property type="match status" value="2"/>
</dbReference>
<feature type="active site" evidence="3">
    <location>
        <position position="91"/>
    </location>
</feature>
<evidence type="ECO:0000256" key="3">
    <source>
        <dbReference type="PIRSR" id="PIRSR601461-1"/>
    </source>
</evidence>
<dbReference type="InterPro" id="IPR033121">
    <property type="entry name" value="PEPTIDASE_A1"/>
</dbReference>
<feature type="chain" id="PRO_5001883087" evidence="6">
    <location>
        <begin position="17"/>
        <end position="368"/>
    </location>
</feature>
<feature type="signal peptide" evidence="6">
    <location>
        <begin position="1"/>
        <end position="16"/>
    </location>
</feature>
<evidence type="ECO:0000313" key="8">
    <source>
        <dbReference type="EMBL" id="KFV12300.1"/>
    </source>
</evidence>
<evidence type="ECO:0000256" key="6">
    <source>
        <dbReference type="SAM" id="SignalP"/>
    </source>
</evidence>
<comment type="similarity">
    <text evidence="1 5">Belongs to the peptidase A1 family.</text>
</comment>
<dbReference type="InterPro" id="IPR001461">
    <property type="entry name" value="Aspartic_peptidase_A1"/>
</dbReference>
<feature type="disulfide bond" evidence="4">
    <location>
        <begin position="104"/>
        <end position="110"/>
    </location>
</feature>
<name>A0A093C8M4_TAUER</name>
<dbReference type="GO" id="GO:0006508">
    <property type="term" value="P:proteolysis"/>
    <property type="evidence" value="ECO:0007669"/>
    <property type="project" value="UniProtKB-KW"/>
</dbReference>
<keyword evidence="5" id="KW-0378">Hydrolase</keyword>
<dbReference type="GO" id="GO:0004190">
    <property type="term" value="F:aspartic-type endopeptidase activity"/>
    <property type="evidence" value="ECO:0007669"/>
    <property type="project" value="UniProtKB-KW"/>
</dbReference>
<dbReference type="Pfam" id="PF07966">
    <property type="entry name" value="A1_Propeptide"/>
    <property type="match status" value="1"/>
</dbReference>
<keyword evidence="6" id="KW-0732">Signal</keyword>
<proteinExistence type="inferred from homology"/>
<dbReference type="SUPFAM" id="SSF50630">
    <property type="entry name" value="Acid proteases"/>
    <property type="match status" value="1"/>
</dbReference>
<keyword evidence="5" id="KW-0064">Aspartyl protease</keyword>
<feature type="active site" evidence="3">
    <location>
        <position position="267"/>
    </location>
</feature>
<sequence length="368" mass="41205">MKWLVLVLVCLQLSEGLVRIKLKKAKSIREKMKEAGVLEDYLKKIKYDPVKKYRFSKDHVVYEPMTNHLDSSYFGEISIGTPPQNFLVLFDTGSSNLWVPSTLCRTLACCEYRNRVAQSTPSTRAYGSLAVVLGYDTLTIQSIKVTNQEFGLSEYEPTEPFYYAEFDGILGMAYPSLAVGGTPTALQGMLQQNQLAEPIFSFYFSRRPTYSYGGELILGGVDTQLFQGDIVWAPVSRELYWQVTLDEFVIGQSATGWCSEGCQAVVDTGTGCCSSHNLLFTLSPQYAVDCNKIKNMPTLTFIINGAELPLHPSSYVSNVYGYCTLGVEATYLYSLNDQPLWILGDVFLKEYYTIFDMANNRLGFAVSV</sequence>
<dbReference type="InterPro" id="IPR021109">
    <property type="entry name" value="Peptidase_aspartic_dom_sf"/>
</dbReference>
<keyword evidence="9" id="KW-1185">Reference proteome</keyword>
<evidence type="ECO:0000313" key="9">
    <source>
        <dbReference type="Proteomes" id="UP000053661"/>
    </source>
</evidence>
<dbReference type="PROSITE" id="PS00141">
    <property type="entry name" value="ASP_PROTEASE"/>
    <property type="match status" value="1"/>
</dbReference>
<dbReference type="Gene3D" id="6.10.140.60">
    <property type="match status" value="1"/>
</dbReference>
<reference evidence="8 9" key="1">
    <citation type="submission" date="2014-04" db="EMBL/GenBank/DDBJ databases">
        <title>Genome evolution of avian class.</title>
        <authorList>
            <person name="Zhang G."/>
            <person name="Li C."/>
        </authorList>
    </citation>
    <scope>NUCLEOTIDE SEQUENCE [LARGE SCALE GENOMIC DNA]</scope>
    <source>
        <strain evidence="8">BGI_N340</strain>
    </source>
</reference>
<organism evidence="8 9">
    <name type="scientific">Tauraco erythrolophus</name>
    <name type="common">Red-crested turaco</name>
    <dbReference type="NCBI Taxonomy" id="121530"/>
    <lineage>
        <taxon>Eukaryota</taxon>
        <taxon>Metazoa</taxon>
        <taxon>Chordata</taxon>
        <taxon>Craniata</taxon>
        <taxon>Vertebrata</taxon>
        <taxon>Euteleostomi</taxon>
        <taxon>Archelosauria</taxon>
        <taxon>Archosauria</taxon>
        <taxon>Dinosauria</taxon>
        <taxon>Saurischia</taxon>
        <taxon>Theropoda</taxon>
        <taxon>Coelurosauria</taxon>
        <taxon>Aves</taxon>
        <taxon>Neognathae</taxon>
        <taxon>Neoaves</taxon>
        <taxon>Otidimorphae</taxon>
        <taxon>Musophagiformes</taxon>
        <taxon>Musophagidae</taxon>
        <taxon>Tauraco</taxon>
    </lineage>
</organism>
<dbReference type="Gene3D" id="2.60.40.1960">
    <property type="match status" value="1"/>
</dbReference>
<dbReference type="Proteomes" id="UP000053661">
    <property type="component" value="Unassembled WGS sequence"/>
</dbReference>
<protein>
    <submittedName>
        <fullName evidence="8">Gastricsin</fullName>
    </submittedName>
</protein>
<dbReference type="PRINTS" id="PR00792">
    <property type="entry name" value="PEPSIN"/>
</dbReference>
<evidence type="ECO:0000256" key="1">
    <source>
        <dbReference type="ARBA" id="ARBA00007447"/>
    </source>
</evidence>
<dbReference type="InterPro" id="IPR001969">
    <property type="entry name" value="Aspartic_peptidase_AS"/>
</dbReference>
<dbReference type="PANTHER" id="PTHR47966">
    <property type="entry name" value="BETA-SITE APP-CLEAVING ENZYME, ISOFORM A-RELATED"/>
    <property type="match status" value="1"/>
</dbReference>
<dbReference type="PROSITE" id="PS51767">
    <property type="entry name" value="PEPTIDASE_A1"/>
    <property type="match status" value="1"/>
</dbReference>
<evidence type="ECO:0000256" key="5">
    <source>
        <dbReference type="RuleBase" id="RU000454"/>
    </source>
</evidence>
<accession>A0A093C8M4</accession>
<evidence type="ECO:0000256" key="4">
    <source>
        <dbReference type="PIRSR" id="PIRSR601461-2"/>
    </source>
</evidence>
<dbReference type="FunFam" id="2.40.70.10:FF:000004">
    <property type="entry name" value="Pepsin A"/>
    <property type="match status" value="1"/>
</dbReference>
<dbReference type="AlphaFoldDB" id="A0A093C8M4"/>
<feature type="domain" description="Peptidase A1" evidence="7">
    <location>
        <begin position="73"/>
        <end position="365"/>
    </location>
</feature>
<gene>
    <name evidence="8" type="ORF">N340_08918</name>
</gene>
<keyword evidence="2 4" id="KW-1015">Disulfide bond</keyword>
<dbReference type="InterPro" id="IPR012848">
    <property type="entry name" value="Aspartic_peptidase_N"/>
</dbReference>
<dbReference type="Pfam" id="PF00026">
    <property type="entry name" value="Asp"/>
    <property type="match status" value="1"/>
</dbReference>
<keyword evidence="5" id="KW-0645">Protease</keyword>